<evidence type="ECO:0000256" key="4">
    <source>
        <dbReference type="ARBA" id="ARBA00022723"/>
    </source>
</evidence>
<comment type="subcellular location">
    <subcellularLocation>
        <location evidence="2">Secreted</location>
    </subcellularLocation>
</comment>
<evidence type="ECO:0000256" key="8">
    <source>
        <dbReference type="ARBA" id="ARBA00038263"/>
    </source>
</evidence>
<evidence type="ECO:0000256" key="2">
    <source>
        <dbReference type="ARBA" id="ARBA00004613"/>
    </source>
</evidence>
<feature type="chain" id="PRO_5004877690" description="DUF1565 domain-containing protein" evidence="9">
    <location>
        <begin position="22"/>
        <end position="438"/>
    </location>
</feature>
<protein>
    <recommendedName>
        <fullName evidence="10">DUF1565 domain-containing protein</fullName>
    </recommendedName>
</protein>
<keyword evidence="4" id="KW-0479">Metal-binding</keyword>
<evidence type="ECO:0000259" key="10">
    <source>
        <dbReference type="Pfam" id="PF07602"/>
    </source>
</evidence>
<evidence type="ECO:0000256" key="1">
    <source>
        <dbReference type="ARBA" id="ARBA00001913"/>
    </source>
</evidence>
<feature type="signal peptide" evidence="9">
    <location>
        <begin position="1"/>
        <end position="21"/>
    </location>
</feature>
<dbReference type="Gene3D" id="2.160.20.10">
    <property type="entry name" value="Single-stranded right-handed beta-helix, Pectin lyase-like"/>
    <property type="match status" value="1"/>
</dbReference>
<dbReference type="STRING" id="1193182.BN11_3540004"/>
<dbReference type="PANTHER" id="PTHR40088:SF1">
    <property type="entry name" value="PECTATE LYASE PEL9"/>
    <property type="match status" value="1"/>
</dbReference>
<dbReference type="Pfam" id="PF07602">
    <property type="entry name" value="DUF1565"/>
    <property type="match status" value="1"/>
</dbReference>
<dbReference type="PANTHER" id="PTHR40088">
    <property type="entry name" value="PECTATE LYASE (EUROFUNG)"/>
    <property type="match status" value="1"/>
</dbReference>
<evidence type="ECO:0000256" key="6">
    <source>
        <dbReference type="ARBA" id="ARBA00022837"/>
    </source>
</evidence>
<keyword evidence="5 9" id="KW-0732">Signal</keyword>
<sequence>MPTLPIAARLGAGLLTIPVFAAGTTATASIPEGGRLVGASIHVATTGSDANPGTAAKPLRTIQKAVDRSGPGAKILVHKGTYNQQISITHSGTARAPITLTAAGDGPVKLTSVQPATKCSSMKPTSDRTILVKGGADYWTISGLQIHNGVYINGGGGFDAFTWTDSLVDKRNWQERRRVPGTSTNDPEVSRGAIAYVESKIGRTLNPADGIKLIGNTVTGRGIHATLARSGLIQDNTITRVDCGTGPGIWVLTFSTFWRITGNDVSHIADASTNHYMQEGIRLGTSSNYNRIDNNYVHDLGDDGRGFATDVDASFNIFENNLVRDVPVGYNDEMSGWGNVWRNNRADRYTTIAFGFRMKDRELTLPSKDTSTHYSIVTNNVATNPKGSTAYGLGIGAIAGSTFSGNRLGRVVLGKYLKGYWAKQGNTWNGTTRPPSNS</sequence>
<keyword evidence="12" id="KW-1185">Reference proteome</keyword>
<proteinExistence type="inferred from homology"/>
<dbReference type="AlphaFoldDB" id="W6JXW1"/>
<reference evidence="11 12" key="1">
    <citation type="journal article" date="2013" name="ISME J.">
        <title>A metabolic model for members of the genus Tetrasphaera involved in enhanced biological phosphorus removal.</title>
        <authorList>
            <person name="Kristiansen R."/>
            <person name="Nguyen H.T.T."/>
            <person name="Saunders A.M."/>
            <person name="Nielsen J.L."/>
            <person name="Wimmer R."/>
            <person name="Le V.Q."/>
            <person name="McIlroy S.J."/>
            <person name="Petrovski S."/>
            <person name="Seviour R.J."/>
            <person name="Calteau A."/>
            <person name="Nielsen K.L."/>
            <person name="Nielsen P.H."/>
        </authorList>
    </citation>
    <scope>NUCLEOTIDE SEQUENCE [LARGE SCALE GENOMIC DNA]</scope>
    <source>
        <strain evidence="11 12">Ben110</strain>
    </source>
</reference>
<evidence type="ECO:0000256" key="3">
    <source>
        <dbReference type="ARBA" id="ARBA00022525"/>
    </source>
</evidence>
<dbReference type="SUPFAM" id="SSF51126">
    <property type="entry name" value="Pectin lyase-like"/>
    <property type="match status" value="1"/>
</dbReference>
<dbReference type="EMBL" id="CAJA01000284">
    <property type="protein sequence ID" value="CCH73932.1"/>
    <property type="molecule type" value="Genomic_DNA"/>
</dbReference>
<evidence type="ECO:0000256" key="5">
    <source>
        <dbReference type="ARBA" id="ARBA00022729"/>
    </source>
</evidence>
<gene>
    <name evidence="11" type="ORF">BN11_3540004</name>
</gene>
<dbReference type="InterPro" id="IPR011459">
    <property type="entry name" value="DUF1565"/>
</dbReference>
<dbReference type="InterPro" id="IPR052052">
    <property type="entry name" value="Polysaccharide_Lyase_9"/>
</dbReference>
<comment type="caution">
    <text evidence="11">The sequence shown here is derived from an EMBL/GenBank/DDBJ whole genome shotgun (WGS) entry which is preliminary data.</text>
</comment>
<comment type="cofactor">
    <cofactor evidence="1">
        <name>Ca(2+)</name>
        <dbReference type="ChEBI" id="CHEBI:29108"/>
    </cofactor>
</comment>
<comment type="similarity">
    <text evidence="8">Belongs to the polysaccharide lyase 9 family.</text>
</comment>
<organism evidence="11 12">
    <name type="scientific">Nostocoides australiense Ben110</name>
    <dbReference type="NCBI Taxonomy" id="1193182"/>
    <lineage>
        <taxon>Bacteria</taxon>
        <taxon>Bacillati</taxon>
        <taxon>Actinomycetota</taxon>
        <taxon>Actinomycetes</taxon>
        <taxon>Micrococcales</taxon>
        <taxon>Intrasporangiaceae</taxon>
        <taxon>Nostocoides</taxon>
    </lineage>
</organism>
<accession>W6JXW1</accession>
<dbReference type="Proteomes" id="UP000035763">
    <property type="component" value="Unassembled WGS sequence"/>
</dbReference>
<keyword evidence="7" id="KW-0456">Lyase</keyword>
<dbReference type="InterPro" id="IPR012334">
    <property type="entry name" value="Pectin_lyas_fold"/>
</dbReference>
<evidence type="ECO:0000256" key="9">
    <source>
        <dbReference type="SAM" id="SignalP"/>
    </source>
</evidence>
<evidence type="ECO:0000313" key="11">
    <source>
        <dbReference type="EMBL" id="CCH73932.1"/>
    </source>
</evidence>
<dbReference type="OrthoDB" id="4839456at2"/>
<keyword evidence="6" id="KW-0106">Calcium</keyword>
<dbReference type="GO" id="GO:0046872">
    <property type="term" value="F:metal ion binding"/>
    <property type="evidence" value="ECO:0007669"/>
    <property type="project" value="UniProtKB-KW"/>
</dbReference>
<dbReference type="RefSeq" id="WP_048699495.1">
    <property type="nucleotide sequence ID" value="NZ_HG764815.1"/>
</dbReference>
<name>W6JXW1_9MICO</name>
<dbReference type="GO" id="GO:0016837">
    <property type="term" value="F:carbon-oxygen lyase activity, acting on polysaccharides"/>
    <property type="evidence" value="ECO:0007669"/>
    <property type="project" value="TreeGrafter"/>
</dbReference>
<dbReference type="GO" id="GO:0005576">
    <property type="term" value="C:extracellular region"/>
    <property type="evidence" value="ECO:0007669"/>
    <property type="project" value="UniProtKB-SubCell"/>
</dbReference>
<feature type="domain" description="DUF1565" evidence="10">
    <location>
        <begin position="46"/>
        <end position="86"/>
    </location>
</feature>
<dbReference type="InterPro" id="IPR011050">
    <property type="entry name" value="Pectin_lyase_fold/virulence"/>
</dbReference>
<evidence type="ECO:0000313" key="12">
    <source>
        <dbReference type="Proteomes" id="UP000035763"/>
    </source>
</evidence>
<evidence type="ECO:0000256" key="7">
    <source>
        <dbReference type="ARBA" id="ARBA00023239"/>
    </source>
</evidence>
<keyword evidence="3" id="KW-0964">Secreted</keyword>